<evidence type="ECO:0000256" key="5">
    <source>
        <dbReference type="ARBA" id="ARBA00008310"/>
    </source>
</evidence>
<dbReference type="SUPFAM" id="SSF54373">
    <property type="entry name" value="FAD-linked reductases, C-terminal domain"/>
    <property type="match status" value="1"/>
</dbReference>
<evidence type="ECO:0000256" key="9">
    <source>
        <dbReference type="ARBA" id="ARBA00022827"/>
    </source>
</evidence>
<dbReference type="GO" id="GO:0005737">
    <property type="term" value="C:cytoplasm"/>
    <property type="evidence" value="ECO:0007669"/>
    <property type="project" value="UniProtKB-SubCell"/>
</dbReference>
<organism evidence="14 15">
    <name type="scientific">Micromonospora polyrhachis</name>
    <dbReference type="NCBI Taxonomy" id="1282883"/>
    <lineage>
        <taxon>Bacteria</taxon>
        <taxon>Bacillati</taxon>
        <taxon>Actinomycetota</taxon>
        <taxon>Actinomycetes</taxon>
        <taxon>Micromonosporales</taxon>
        <taxon>Micromonosporaceae</taxon>
        <taxon>Micromonospora</taxon>
    </lineage>
</organism>
<dbReference type="InterPro" id="IPR004572">
    <property type="entry name" value="Protoporphyrinogen_oxidase"/>
</dbReference>
<dbReference type="Proteomes" id="UP000578819">
    <property type="component" value="Unassembled WGS sequence"/>
</dbReference>
<dbReference type="Gene3D" id="3.90.660.20">
    <property type="entry name" value="Protoporphyrinogen oxidase, mitochondrial, domain 2"/>
    <property type="match status" value="1"/>
</dbReference>
<dbReference type="SUPFAM" id="SSF51905">
    <property type="entry name" value="FAD/NAD(P)-binding domain"/>
    <property type="match status" value="1"/>
</dbReference>
<dbReference type="NCBIfam" id="TIGR00562">
    <property type="entry name" value="proto_IX_ox"/>
    <property type="match status" value="1"/>
</dbReference>
<comment type="caution">
    <text evidence="14">The sequence shown here is derived from an EMBL/GenBank/DDBJ whole genome shotgun (WGS) entry which is preliminary data.</text>
</comment>
<comment type="similarity">
    <text evidence="5 12">Belongs to the protoporphyrinogen/coproporphyrinogen oxidase family. Coproporphyrinogen III oxidase subfamily.</text>
</comment>
<reference evidence="14 15" key="1">
    <citation type="submission" date="2020-08" db="EMBL/GenBank/DDBJ databases">
        <title>Sequencing the genomes of 1000 actinobacteria strains.</title>
        <authorList>
            <person name="Klenk H.-P."/>
        </authorList>
    </citation>
    <scope>NUCLEOTIDE SEQUENCE [LARGE SCALE GENOMIC DNA]</scope>
    <source>
        <strain evidence="14 15">DSM 45886</strain>
    </source>
</reference>
<dbReference type="GO" id="GO:0004729">
    <property type="term" value="F:oxygen-dependent protoporphyrinogen oxidase activity"/>
    <property type="evidence" value="ECO:0007669"/>
    <property type="project" value="UniProtKB-UniRule"/>
</dbReference>
<dbReference type="InterPro" id="IPR036188">
    <property type="entry name" value="FAD/NAD-bd_sf"/>
</dbReference>
<dbReference type="PANTHER" id="PTHR42923">
    <property type="entry name" value="PROTOPORPHYRINOGEN OXIDASE"/>
    <property type="match status" value="1"/>
</dbReference>
<evidence type="ECO:0000256" key="2">
    <source>
        <dbReference type="ARBA" id="ARBA00001974"/>
    </source>
</evidence>
<keyword evidence="15" id="KW-1185">Reference proteome</keyword>
<proteinExistence type="inferred from homology"/>
<dbReference type="RefSeq" id="WP_184533130.1">
    <property type="nucleotide sequence ID" value="NZ_JACHJW010000001.1"/>
</dbReference>
<name>A0A7W7SLZ9_9ACTN</name>
<gene>
    <name evidence="14" type="ORF">FHR38_000987</name>
</gene>
<comment type="subcellular location">
    <subcellularLocation>
        <location evidence="12">Cytoplasm</location>
    </subcellularLocation>
</comment>
<evidence type="ECO:0000256" key="3">
    <source>
        <dbReference type="ARBA" id="ARBA00002185"/>
    </source>
</evidence>
<dbReference type="Gene3D" id="3.50.50.60">
    <property type="entry name" value="FAD/NAD(P)-binding domain"/>
    <property type="match status" value="1"/>
</dbReference>
<dbReference type="UniPathway" id="UPA00252"/>
<dbReference type="InterPro" id="IPR050464">
    <property type="entry name" value="Zeta_carotene_desat/Oxidored"/>
</dbReference>
<evidence type="ECO:0000256" key="10">
    <source>
        <dbReference type="ARBA" id="ARBA00023002"/>
    </source>
</evidence>
<sequence>MRTPSRIAVVGGGITGLAAALRLRDHAPTGTRITIYEQSGALGGKLRTGSLAGSPVETGAEAFLMRDPTGADSAVVTLARRLGLADALVHPTTGQAGLLIDGELKPVPGGTLVGVPGDLAKVATVARPAADRDLDEGRPLLGPDEDLSVGELVRQRLGDEVVDRLVDPMLGGVYAGRADSLSLAATMPALARAARTEHTLTGAVRAAQAAAPRPTGAPVFATVAGGLSRLVAAAVDAFEAQDTGDGVDTQIRLDAAVRELAPTPEGGWRLVVGPTRDPELVEVDAVVLALPARPAGRLLAGVDVRVAALVGGLDYASVGLVAMALPATPLPGLSGFLVPATEGTLIKAATFFTTKWAHLSRPDGMILVRASIGRYGEEHLLQRADDELVAEVHAELSTIVARALGSAGSPAAGAGLPAPVAAHVQRWGGALPQYPPGHPDRVAAARATLRTDHPTLTLAGAGYDGVGIPICVRSGETAADEIIKALEG</sequence>
<evidence type="ECO:0000313" key="14">
    <source>
        <dbReference type="EMBL" id="MBB4957254.1"/>
    </source>
</evidence>
<comment type="cofactor">
    <cofactor evidence="2 12">
        <name>FAD</name>
        <dbReference type="ChEBI" id="CHEBI:57692"/>
    </cofactor>
</comment>
<keyword evidence="8 12" id="KW-0285">Flavoprotein</keyword>
<keyword evidence="10 12" id="KW-0560">Oxidoreductase</keyword>
<evidence type="ECO:0000256" key="4">
    <source>
        <dbReference type="ARBA" id="ARBA00004744"/>
    </source>
</evidence>
<dbReference type="GO" id="GO:0006783">
    <property type="term" value="P:heme biosynthetic process"/>
    <property type="evidence" value="ECO:0007669"/>
    <property type="project" value="UniProtKB-UniRule"/>
</dbReference>
<dbReference type="EMBL" id="JACHJW010000001">
    <property type="protein sequence ID" value="MBB4957254.1"/>
    <property type="molecule type" value="Genomic_DNA"/>
</dbReference>
<evidence type="ECO:0000256" key="7">
    <source>
        <dbReference type="ARBA" id="ARBA00019046"/>
    </source>
</evidence>
<keyword evidence="12" id="KW-0963">Cytoplasm</keyword>
<evidence type="ECO:0000259" key="13">
    <source>
        <dbReference type="Pfam" id="PF01593"/>
    </source>
</evidence>
<accession>A0A7W7SLZ9</accession>
<comment type="catalytic activity">
    <reaction evidence="1">
        <text>coproporphyrinogen III + 3 O2 = coproporphyrin III + 3 H2O2</text>
        <dbReference type="Rhea" id="RHEA:43436"/>
        <dbReference type="ChEBI" id="CHEBI:15379"/>
        <dbReference type="ChEBI" id="CHEBI:16240"/>
        <dbReference type="ChEBI" id="CHEBI:57309"/>
        <dbReference type="ChEBI" id="CHEBI:131725"/>
        <dbReference type="EC" id="1.3.3.15"/>
    </reaction>
    <physiologicalReaction direction="left-to-right" evidence="1">
        <dbReference type="Rhea" id="RHEA:43437"/>
    </physiologicalReaction>
</comment>
<dbReference type="AlphaFoldDB" id="A0A7W7SLZ9"/>
<dbReference type="Pfam" id="PF01593">
    <property type="entry name" value="Amino_oxidase"/>
    <property type="match status" value="1"/>
</dbReference>
<evidence type="ECO:0000313" key="15">
    <source>
        <dbReference type="Proteomes" id="UP000578819"/>
    </source>
</evidence>
<protein>
    <recommendedName>
        <fullName evidence="7 12">Coproporphyrinogen III oxidase</fullName>
        <ecNumber evidence="6 12">1.3.3.15</ecNumber>
    </recommendedName>
</protein>
<dbReference type="InterPro" id="IPR002937">
    <property type="entry name" value="Amino_oxidase"/>
</dbReference>
<evidence type="ECO:0000256" key="8">
    <source>
        <dbReference type="ARBA" id="ARBA00022630"/>
    </source>
</evidence>
<dbReference type="Gene3D" id="1.10.3110.10">
    <property type="entry name" value="protoporphyrinogen ix oxidase, domain 3"/>
    <property type="match status" value="1"/>
</dbReference>
<evidence type="ECO:0000256" key="12">
    <source>
        <dbReference type="RuleBase" id="RU364052"/>
    </source>
</evidence>
<comment type="pathway">
    <text evidence="4 12">Porphyrin-containing compound metabolism; protoheme biosynthesis.</text>
</comment>
<keyword evidence="11 12" id="KW-0350">Heme biosynthesis</keyword>
<evidence type="ECO:0000256" key="11">
    <source>
        <dbReference type="ARBA" id="ARBA00023133"/>
    </source>
</evidence>
<keyword evidence="9 12" id="KW-0274">FAD</keyword>
<evidence type="ECO:0000256" key="1">
    <source>
        <dbReference type="ARBA" id="ARBA00001755"/>
    </source>
</evidence>
<comment type="function">
    <text evidence="3 12">Involved in coproporphyrin-dependent heme b biosynthesis. Catalyzes the oxidation of coproporphyrinogen III to coproporphyrin III.</text>
</comment>
<dbReference type="PANTHER" id="PTHR42923:SF3">
    <property type="entry name" value="PROTOPORPHYRINOGEN OXIDASE"/>
    <property type="match status" value="1"/>
</dbReference>
<dbReference type="EC" id="1.3.3.15" evidence="6 12"/>
<feature type="domain" description="Amine oxidase" evidence="13">
    <location>
        <begin position="14"/>
        <end position="483"/>
    </location>
</feature>
<evidence type="ECO:0000256" key="6">
    <source>
        <dbReference type="ARBA" id="ARBA00012402"/>
    </source>
</evidence>